<accession>A0AAJ0BIL9</accession>
<comment type="caution">
    <text evidence="1">The sequence shown here is derived from an EMBL/GenBank/DDBJ whole genome shotgun (WGS) entry which is preliminary data.</text>
</comment>
<organism evidence="1 2">
    <name type="scientific">Echria macrotheca</name>
    <dbReference type="NCBI Taxonomy" id="438768"/>
    <lineage>
        <taxon>Eukaryota</taxon>
        <taxon>Fungi</taxon>
        <taxon>Dikarya</taxon>
        <taxon>Ascomycota</taxon>
        <taxon>Pezizomycotina</taxon>
        <taxon>Sordariomycetes</taxon>
        <taxon>Sordariomycetidae</taxon>
        <taxon>Sordariales</taxon>
        <taxon>Schizotheciaceae</taxon>
        <taxon>Echria</taxon>
    </lineage>
</organism>
<evidence type="ECO:0000313" key="1">
    <source>
        <dbReference type="EMBL" id="KAK1758978.1"/>
    </source>
</evidence>
<keyword evidence="2" id="KW-1185">Reference proteome</keyword>
<sequence length="199" mass="21976">MPVITEDAYVVISPSLGFSVVTNGQERMFFKIGTHADWDASKPDYARCNPNVWYRSFRIQWTGNNNAGQGQDIYGLDGPKQILTRMFATQGAAAQAAYQRLYPNANTEWWYTDNANCIQALRNLQNGWDQQWQAGAVMPNLNPNNNIQSVASNQALPIGTVAAAQIVGGNNLTAGPVFDRRFGAVAFFRQRIGIPSTTI</sequence>
<evidence type="ECO:0000313" key="2">
    <source>
        <dbReference type="Proteomes" id="UP001239445"/>
    </source>
</evidence>
<name>A0AAJ0BIL9_9PEZI</name>
<dbReference type="Proteomes" id="UP001239445">
    <property type="component" value="Unassembled WGS sequence"/>
</dbReference>
<protein>
    <submittedName>
        <fullName evidence="1">Uncharacterized protein</fullName>
    </submittedName>
</protein>
<reference evidence="1" key="1">
    <citation type="submission" date="2023-06" db="EMBL/GenBank/DDBJ databases">
        <title>Genome-scale phylogeny and comparative genomics of the fungal order Sordariales.</title>
        <authorList>
            <consortium name="Lawrence Berkeley National Laboratory"/>
            <person name="Hensen N."/>
            <person name="Bonometti L."/>
            <person name="Westerberg I."/>
            <person name="Brannstrom I.O."/>
            <person name="Guillou S."/>
            <person name="Cros-Aarteil S."/>
            <person name="Calhoun S."/>
            <person name="Haridas S."/>
            <person name="Kuo A."/>
            <person name="Mondo S."/>
            <person name="Pangilinan J."/>
            <person name="Riley R."/>
            <person name="Labutti K."/>
            <person name="Andreopoulos B."/>
            <person name="Lipzen A."/>
            <person name="Chen C."/>
            <person name="Yanf M."/>
            <person name="Daum C."/>
            <person name="Ng V."/>
            <person name="Clum A."/>
            <person name="Steindorff A."/>
            <person name="Ohm R."/>
            <person name="Martin F."/>
            <person name="Silar P."/>
            <person name="Natvig D."/>
            <person name="Lalanne C."/>
            <person name="Gautier V."/>
            <person name="Ament-Velasquez S.L."/>
            <person name="Kruys A."/>
            <person name="Hutchinson M.I."/>
            <person name="Powell A.J."/>
            <person name="Barry K."/>
            <person name="Miller A.N."/>
            <person name="Grigoriev I.V."/>
            <person name="Debuchy R."/>
            <person name="Gladieux P."/>
            <person name="Thoren M.H."/>
            <person name="Johannesson H."/>
        </authorList>
    </citation>
    <scope>NUCLEOTIDE SEQUENCE</scope>
    <source>
        <strain evidence="1">PSN4</strain>
    </source>
</reference>
<dbReference type="EMBL" id="MU839828">
    <property type="protein sequence ID" value="KAK1758978.1"/>
    <property type="molecule type" value="Genomic_DNA"/>
</dbReference>
<gene>
    <name evidence="1" type="ORF">QBC47DRAFT_457342</name>
</gene>
<proteinExistence type="predicted"/>
<dbReference type="AlphaFoldDB" id="A0AAJ0BIL9"/>